<feature type="transmembrane region" description="Helical" evidence="5">
    <location>
        <begin position="12"/>
        <end position="30"/>
    </location>
</feature>
<feature type="transmembrane region" description="Helical" evidence="5">
    <location>
        <begin position="161"/>
        <end position="179"/>
    </location>
</feature>
<evidence type="ECO:0000256" key="3">
    <source>
        <dbReference type="ARBA" id="ARBA00022989"/>
    </source>
</evidence>
<organism evidence="7">
    <name type="scientific">Thiomonas intermedia (strain K12)</name>
    <name type="common">Thiobacillus intermedius</name>
    <dbReference type="NCBI Taxonomy" id="75379"/>
    <lineage>
        <taxon>Bacteria</taxon>
        <taxon>Pseudomonadati</taxon>
        <taxon>Pseudomonadota</taxon>
        <taxon>Betaproteobacteria</taxon>
        <taxon>Burkholderiales</taxon>
        <taxon>Thiomonas</taxon>
    </lineage>
</organism>
<dbReference type="EMBL" id="CP002021">
    <property type="protein sequence ID" value="ADG31795.1"/>
    <property type="molecule type" value="Genomic_DNA"/>
</dbReference>
<evidence type="ECO:0000256" key="4">
    <source>
        <dbReference type="ARBA" id="ARBA00023136"/>
    </source>
</evidence>
<feature type="transmembrane region" description="Helical" evidence="5">
    <location>
        <begin position="66"/>
        <end position="84"/>
    </location>
</feature>
<proteinExistence type="predicted"/>
<keyword evidence="3 5" id="KW-1133">Transmembrane helix</keyword>
<dbReference type="AlphaFoldDB" id="D5X5A2"/>
<dbReference type="BioCyc" id="TINT75379:TINT_RS16765-MONOMER"/>
<accession>D5X5A2</accession>
<dbReference type="PANTHER" id="PTHR37422:SF13">
    <property type="entry name" value="LIPOPOLYSACCHARIDE BIOSYNTHESIS PROTEIN PA4999-RELATED"/>
    <property type="match status" value="1"/>
</dbReference>
<keyword evidence="2 5" id="KW-0812">Transmembrane</keyword>
<dbReference type="eggNOG" id="COG3307">
    <property type="taxonomic scope" value="Bacteria"/>
</dbReference>
<gene>
    <name evidence="7" type="ordered locus">Tint_2446</name>
</gene>
<dbReference type="Pfam" id="PF04932">
    <property type="entry name" value="Wzy_C"/>
    <property type="match status" value="1"/>
</dbReference>
<dbReference type="InterPro" id="IPR051533">
    <property type="entry name" value="WaaL-like"/>
</dbReference>
<dbReference type="GO" id="GO:0016020">
    <property type="term" value="C:membrane"/>
    <property type="evidence" value="ECO:0007669"/>
    <property type="project" value="UniProtKB-SubCell"/>
</dbReference>
<feature type="domain" description="O-antigen ligase-related" evidence="6">
    <location>
        <begin position="198"/>
        <end position="341"/>
    </location>
</feature>
<feature type="transmembrane region" description="Helical" evidence="5">
    <location>
        <begin position="327"/>
        <end position="351"/>
    </location>
</feature>
<feature type="transmembrane region" description="Helical" evidence="5">
    <location>
        <begin position="233"/>
        <end position="251"/>
    </location>
</feature>
<evidence type="ECO:0000256" key="5">
    <source>
        <dbReference type="SAM" id="Phobius"/>
    </source>
</evidence>
<dbReference type="KEGG" id="tin:Tint_2446"/>
<feature type="transmembrane region" description="Helical" evidence="5">
    <location>
        <begin position="36"/>
        <end position="54"/>
    </location>
</feature>
<dbReference type="PANTHER" id="PTHR37422">
    <property type="entry name" value="TEICHURONIC ACID BIOSYNTHESIS PROTEIN TUAE"/>
    <property type="match status" value="1"/>
</dbReference>
<evidence type="ECO:0000256" key="2">
    <source>
        <dbReference type="ARBA" id="ARBA00022692"/>
    </source>
</evidence>
<sequence>MLIKRQSIASSSLTDTSIFTTFAIVFAAASTPLPTAWGSASLVFLLIAFFLQSLKKNTWLRIRRNSLAWAAMGLLTALAIGMLYGATPLSQAFEFWTKYLKLLAIPIIIGLTPDERLKRLALNAALTALVLSLLVSYARYFGIIPLYTDPNQAYIGFQNRITFGLYTSIASYIFAYRAIKHSDKNWKVAYIILFLSSSFNTLAVNNGRTGYVIFFALTAMFLYRNIQPRWRLPSAGVALITITALLLASPVSRDRIERSISNAETIQQKAPVEQSSTVIRWQFLKNSIDIIRSAPLFGHGTGSFESQYEKRIIGTTQVGSSNPHNDYLLILSQLGVFGLFFEIFFIATIYIKARLMNNESQEWAYALLVAFILYSGLNSTLLDAGEGRFFVVLLAIVLQHSTGHAIKNFAYKNNNSGLD</sequence>
<dbReference type="InterPro" id="IPR007016">
    <property type="entry name" value="O-antigen_ligase-rel_domated"/>
</dbReference>
<feature type="transmembrane region" description="Helical" evidence="5">
    <location>
        <begin position="120"/>
        <end position="141"/>
    </location>
</feature>
<protein>
    <submittedName>
        <fullName evidence="7">O-antigen polymerase</fullName>
    </submittedName>
</protein>
<evidence type="ECO:0000259" key="6">
    <source>
        <dbReference type="Pfam" id="PF04932"/>
    </source>
</evidence>
<evidence type="ECO:0000313" key="7">
    <source>
        <dbReference type="EMBL" id="ADG31795.1"/>
    </source>
</evidence>
<dbReference type="STRING" id="75379.Tint_2446"/>
<comment type="subcellular location">
    <subcellularLocation>
        <location evidence="1">Membrane</location>
        <topology evidence="1">Multi-pass membrane protein</topology>
    </subcellularLocation>
</comment>
<evidence type="ECO:0000256" key="1">
    <source>
        <dbReference type="ARBA" id="ARBA00004141"/>
    </source>
</evidence>
<reference evidence="7" key="1">
    <citation type="submission" date="2010-04" db="EMBL/GenBank/DDBJ databases">
        <title>Complete sequence of Thiomonas intermedia K12.</title>
        <authorList>
            <consortium name="US DOE Joint Genome Institute"/>
            <person name="Lucas S."/>
            <person name="Copeland A."/>
            <person name="Lapidus A."/>
            <person name="Cheng J.-F."/>
            <person name="Bruce D."/>
            <person name="Goodwin L."/>
            <person name="Pitluck S."/>
            <person name="Davenport K."/>
            <person name="Detter J.C."/>
            <person name="Han C."/>
            <person name="Tapia R."/>
            <person name="Land M."/>
            <person name="Hauser L."/>
            <person name="Kyrpides N."/>
            <person name="Ovchinnikova G."/>
            <person name="Kerfeld C.A."/>
            <person name="Cannon G.C."/>
            <person name="Heinhorst S."/>
            <person name="Woyke T."/>
        </authorList>
    </citation>
    <scope>NUCLEOTIDE SEQUENCE [LARGE SCALE GENOMIC DNA]</scope>
    <source>
        <strain evidence="7">K12</strain>
    </source>
</reference>
<feature type="transmembrane region" description="Helical" evidence="5">
    <location>
        <begin position="209"/>
        <end position="226"/>
    </location>
</feature>
<feature type="transmembrane region" description="Helical" evidence="5">
    <location>
        <begin position="363"/>
        <end position="382"/>
    </location>
</feature>
<keyword evidence="4 5" id="KW-0472">Membrane</keyword>
<dbReference type="HOGENOM" id="CLU_051481_0_0_4"/>
<name>D5X5A2_THIK1</name>